<feature type="transmembrane region" description="Helical" evidence="1">
    <location>
        <begin position="84"/>
        <end position="102"/>
    </location>
</feature>
<accession>A0A1G9SMH8</accession>
<dbReference type="EMBL" id="FNHG01000010">
    <property type="protein sequence ID" value="SDM36644.1"/>
    <property type="molecule type" value="Genomic_DNA"/>
</dbReference>
<feature type="transmembrane region" description="Helical" evidence="1">
    <location>
        <begin position="108"/>
        <end position="127"/>
    </location>
</feature>
<dbReference type="OrthoDB" id="7631959at2"/>
<protein>
    <submittedName>
        <fullName evidence="2">MerC mercury resistance protein</fullName>
    </submittedName>
</protein>
<keyword evidence="3" id="KW-1185">Reference proteome</keyword>
<organism evidence="2 3">
    <name type="scientific">Maricaulis salignorans</name>
    <dbReference type="NCBI Taxonomy" id="144026"/>
    <lineage>
        <taxon>Bacteria</taxon>
        <taxon>Pseudomonadati</taxon>
        <taxon>Pseudomonadota</taxon>
        <taxon>Alphaproteobacteria</taxon>
        <taxon>Maricaulales</taxon>
        <taxon>Maricaulaceae</taxon>
        <taxon>Maricaulis</taxon>
    </lineage>
</organism>
<evidence type="ECO:0000256" key="1">
    <source>
        <dbReference type="SAM" id="Phobius"/>
    </source>
</evidence>
<dbReference type="GO" id="GO:0016020">
    <property type="term" value="C:membrane"/>
    <property type="evidence" value="ECO:0007669"/>
    <property type="project" value="InterPro"/>
</dbReference>
<keyword evidence="1" id="KW-0472">Membrane</keyword>
<sequence>MMALLPKFNLQNGSLDLTGVSLSAVCVAHCLLFPVAAAAAPMLVPGLGEMLGASHAWHFGLLAIAAPISILALGWSVRTSRARWPVLALGLLGLSLMAIGALHLSSQLVETIITLTGVTILAAAHLVNWHSQARAGHDHASDCGLCEHEHTA</sequence>
<name>A0A1G9SMH8_9PROT</name>
<dbReference type="AlphaFoldDB" id="A0A1G9SMH8"/>
<dbReference type="Pfam" id="PF03203">
    <property type="entry name" value="MerC"/>
    <property type="match status" value="1"/>
</dbReference>
<reference evidence="2 3" key="1">
    <citation type="submission" date="2016-10" db="EMBL/GenBank/DDBJ databases">
        <authorList>
            <person name="de Groot N.N."/>
        </authorList>
    </citation>
    <scope>NUCLEOTIDE SEQUENCE [LARGE SCALE GENOMIC DNA]</scope>
    <source>
        <strain evidence="2 3">DSM 16077</strain>
    </source>
</reference>
<keyword evidence="1" id="KW-1133">Transmembrane helix</keyword>
<dbReference type="InterPro" id="IPR004891">
    <property type="entry name" value="Mercury-R_MerC"/>
</dbReference>
<dbReference type="GO" id="GO:0015097">
    <property type="term" value="F:mercury ion transmembrane transporter activity"/>
    <property type="evidence" value="ECO:0007669"/>
    <property type="project" value="InterPro"/>
</dbReference>
<keyword evidence="1" id="KW-0812">Transmembrane</keyword>
<dbReference type="STRING" id="144026.SAMN04488568_11010"/>
<evidence type="ECO:0000313" key="3">
    <source>
        <dbReference type="Proteomes" id="UP000199759"/>
    </source>
</evidence>
<feature type="transmembrane region" description="Helical" evidence="1">
    <location>
        <begin position="56"/>
        <end position="77"/>
    </location>
</feature>
<gene>
    <name evidence="2" type="ORF">SAMN04488568_11010</name>
</gene>
<proteinExistence type="predicted"/>
<dbReference type="Proteomes" id="UP000199759">
    <property type="component" value="Unassembled WGS sequence"/>
</dbReference>
<feature type="transmembrane region" description="Helical" evidence="1">
    <location>
        <begin position="20"/>
        <end position="44"/>
    </location>
</feature>
<evidence type="ECO:0000313" key="2">
    <source>
        <dbReference type="EMBL" id="SDM36644.1"/>
    </source>
</evidence>